<reference evidence="1 2" key="1">
    <citation type="submission" date="2016-08" db="EMBL/GenBank/DDBJ databases">
        <title>Whole genome sequence of Mesorhizobium sp. strain UASWS1009 isolated from industrial sewage.</title>
        <authorList>
            <person name="Crovadore J."/>
            <person name="Calmin G."/>
            <person name="Chablais R."/>
            <person name="Cochard B."/>
            <person name="Lefort F."/>
        </authorList>
    </citation>
    <scope>NUCLEOTIDE SEQUENCE [LARGE SCALE GENOMIC DNA]</scope>
    <source>
        <strain evidence="1 2">UASWS1009</strain>
    </source>
</reference>
<dbReference type="InterPro" id="IPR018755">
    <property type="entry name" value="Phage_Mu_Gp48"/>
</dbReference>
<accession>A0A1C2DEM1</accession>
<evidence type="ECO:0000313" key="2">
    <source>
        <dbReference type="Proteomes" id="UP000094412"/>
    </source>
</evidence>
<sequence length="195" mass="21538">MSRTVPTILGSLIGKLPIGWVLAFRGGVLDALLDALAHPLADAEAEAEALMREIDPRTAVRLLPDFERVLGPDPCGRDLGNRTVEQRQRQAHQRWTARGGQSVSYFVETAARLGAAIEVEEFWPSKAGVLRAGQPLVAEGEQFTWRVKLALISQWWFRAGQNVAGDPLGGYAPSDIECELRRLKPAHTQLVFIYL</sequence>
<evidence type="ECO:0008006" key="3">
    <source>
        <dbReference type="Google" id="ProtNLM"/>
    </source>
</evidence>
<proteinExistence type="predicted"/>
<dbReference type="RefSeq" id="WP_024923251.1">
    <property type="nucleotide sequence ID" value="NZ_MDEO01000036.1"/>
</dbReference>
<dbReference type="Pfam" id="PF10076">
    <property type="entry name" value="Phage_Mu_Gp48"/>
    <property type="match status" value="1"/>
</dbReference>
<comment type="caution">
    <text evidence="1">The sequence shown here is derived from an EMBL/GenBank/DDBJ whole genome shotgun (WGS) entry which is preliminary data.</text>
</comment>
<dbReference type="OrthoDB" id="6592844at2"/>
<protein>
    <recommendedName>
        <fullName evidence="3">Phage tail protein</fullName>
    </recommendedName>
</protein>
<dbReference type="STRING" id="1566387.QV13_26715"/>
<dbReference type="Proteomes" id="UP000094412">
    <property type="component" value="Unassembled WGS sequence"/>
</dbReference>
<evidence type="ECO:0000313" key="1">
    <source>
        <dbReference type="EMBL" id="OCX13125.1"/>
    </source>
</evidence>
<dbReference type="AlphaFoldDB" id="A0A1C2DEM1"/>
<keyword evidence="2" id="KW-1185">Reference proteome</keyword>
<name>A0A1C2DEM1_9HYPH</name>
<organism evidence="1 2">
    <name type="scientific">Mesorhizobium hungaricum</name>
    <dbReference type="NCBI Taxonomy" id="1566387"/>
    <lineage>
        <taxon>Bacteria</taxon>
        <taxon>Pseudomonadati</taxon>
        <taxon>Pseudomonadota</taxon>
        <taxon>Alphaproteobacteria</taxon>
        <taxon>Hyphomicrobiales</taxon>
        <taxon>Phyllobacteriaceae</taxon>
        <taxon>Mesorhizobium</taxon>
    </lineage>
</organism>
<dbReference type="EMBL" id="MDEO01000036">
    <property type="protein sequence ID" value="OCX13125.1"/>
    <property type="molecule type" value="Genomic_DNA"/>
</dbReference>
<gene>
    <name evidence="1" type="ORF">QV13_26715</name>
</gene>